<sequence>MGLFNRFFNKNPAVTRFEMVTERGNGYYAWNGKLYHSDIVRACIRPKVRAIGKLVAKHIRNNAQEGFKVNPEPYIRFLLEDPNPYMSGQMLQEKLATQLELNNNAFAYIHRDDNGYPIEIYPIQALNAEAIYDRAGYLYLKFVMQNGKMVTFPYSDIIHLRQDYNSNDIFGESPAAALTPLMEIVNTTDQGIVKAIKNSNVIRWLLKYNQSLRPEDIKKNTEEFVKNYLSTESTTVGAAATDAKAEAIQVEPKDFVPNALQMDKTTQRIYSFFNVNEKIIQSKYTEDEWNAYYESVIEPLAIQMSNEYTRKLFTRRERGFGNKIIFEASSLQYASMSTKLNLLQMVDRGAMTPNEWREVLNLGPIEGGDKPIRRLDTAVVEGGASGAKED</sequence>
<dbReference type="InterPro" id="IPR006944">
    <property type="entry name" value="Phage/GTA_portal"/>
</dbReference>
<dbReference type="Pfam" id="PF04860">
    <property type="entry name" value="Phage_portal"/>
    <property type="match status" value="1"/>
</dbReference>
<reference evidence="1 2" key="1">
    <citation type="submission" date="2023-03" db="EMBL/GenBank/DDBJ databases">
        <title>Novel Species.</title>
        <authorList>
            <person name="Ma S."/>
        </authorList>
    </citation>
    <scope>NUCLEOTIDE SEQUENCE [LARGE SCALE GENOMIC DNA]</scope>
    <source>
        <strain evidence="1 2">LIND6LT2</strain>
    </source>
</reference>
<dbReference type="RefSeq" id="WP_341877601.1">
    <property type="nucleotide sequence ID" value="NZ_CP121687.1"/>
</dbReference>
<accession>A0ABZ2Y851</accession>
<keyword evidence="2" id="KW-1185">Reference proteome</keyword>
<proteinExistence type="predicted"/>
<organism evidence="1 2">
    <name type="scientific">Defluviitalea saccharophila</name>
    <dbReference type="NCBI Taxonomy" id="879970"/>
    <lineage>
        <taxon>Bacteria</taxon>
        <taxon>Bacillati</taxon>
        <taxon>Bacillota</taxon>
        <taxon>Clostridia</taxon>
        <taxon>Lachnospirales</taxon>
        <taxon>Defluviitaleaceae</taxon>
        <taxon>Defluviitalea</taxon>
    </lineage>
</organism>
<dbReference type="Proteomes" id="UP001486565">
    <property type="component" value="Chromosome"/>
</dbReference>
<protein>
    <submittedName>
        <fullName evidence="1">Phage portal protein</fullName>
    </submittedName>
</protein>
<evidence type="ECO:0000313" key="1">
    <source>
        <dbReference type="EMBL" id="WZL70639.1"/>
    </source>
</evidence>
<dbReference type="EMBL" id="CP121687">
    <property type="protein sequence ID" value="WZL70639.1"/>
    <property type="molecule type" value="Genomic_DNA"/>
</dbReference>
<evidence type="ECO:0000313" key="2">
    <source>
        <dbReference type="Proteomes" id="UP001486565"/>
    </source>
</evidence>
<name>A0ABZ2Y851_9FIRM</name>
<gene>
    <name evidence="1" type="ORF">QBE51_03670</name>
</gene>